<name>A0A1I0GMS2_9ACTN</name>
<evidence type="ECO:0000313" key="8">
    <source>
        <dbReference type="EMBL" id="SET71423.1"/>
    </source>
</evidence>
<dbReference type="Pfam" id="PF00413">
    <property type="entry name" value="Peptidase_M10"/>
    <property type="match status" value="1"/>
</dbReference>
<dbReference type="GO" id="GO:0031012">
    <property type="term" value="C:extracellular matrix"/>
    <property type="evidence" value="ECO:0007669"/>
    <property type="project" value="InterPro"/>
</dbReference>
<keyword evidence="9" id="KW-1185">Reference proteome</keyword>
<dbReference type="Proteomes" id="UP000198507">
    <property type="component" value="Unassembled WGS sequence"/>
</dbReference>
<evidence type="ECO:0000256" key="1">
    <source>
        <dbReference type="ARBA" id="ARBA00022670"/>
    </source>
</evidence>
<dbReference type="AlphaFoldDB" id="A0A1I0GMS2"/>
<reference evidence="9" key="1">
    <citation type="submission" date="2016-10" db="EMBL/GenBank/DDBJ databases">
        <authorList>
            <person name="Varghese N."/>
            <person name="Submissions S."/>
        </authorList>
    </citation>
    <scope>NUCLEOTIDE SEQUENCE [LARGE SCALE GENOMIC DNA]</scope>
    <source>
        <strain evidence="9">DSM 44209</strain>
    </source>
</reference>
<dbReference type="SUPFAM" id="SSF55486">
    <property type="entry name" value="Metalloproteases ('zincins'), catalytic domain"/>
    <property type="match status" value="1"/>
</dbReference>
<feature type="domain" description="Peptidase M10 metallopeptidase" evidence="7">
    <location>
        <begin position="232"/>
        <end position="300"/>
    </location>
</feature>
<keyword evidence="3" id="KW-0378">Hydrolase</keyword>
<evidence type="ECO:0000313" key="9">
    <source>
        <dbReference type="Proteomes" id="UP000198507"/>
    </source>
</evidence>
<feature type="transmembrane region" description="Helical" evidence="6">
    <location>
        <begin position="55"/>
        <end position="82"/>
    </location>
</feature>
<dbReference type="Gene3D" id="3.40.390.10">
    <property type="entry name" value="Collagenase (Catalytic Domain)"/>
    <property type="match status" value="1"/>
</dbReference>
<dbReference type="GO" id="GO:0006508">
    <property type="term" value="P:proteolysis"/>
    <property type="evidence" value="ECO:0007669"/>
    <property type="project" value="UniProtKB-KW"/>
</dbReference>
<evidence type="ECO:0000259" key="7">
    <source>
        <dbReference type="Pfam" id="PF00413"/>
    </source>
</evidence>
<dbReference type="GO" id="GO:0004222">
    <property type="term" value="F:metalloendopeptidase activity"/>
    <property type="evidence" value="ECO:0007669"/>
    <property type="project" value="InterPro"/>
</dbReference>
<evidence type="ECO:0000256" key="5">
    <source>
        <dbReference type="SAM" id="MobiDB-lite"/>
    </source>
</evidence>
<keyword evidence="6" id="KW-1133">Transmembrane helix</keyword>
<dbReference type="InterPro" id="IPR001818">
    <property type="entry name" value="Pept_M10_metallopeptidase"/>
</dbReference>
<evidence type="ECO:0000256" key="2">
    <source>
        <dbReference type="ARBA" id="ARBA00022723"/>
    </source>
</evidence>
<dbReference type="RefSeq" id="WP_091446362.1">
    <property type="nucleotide sequence ID" value="NZ_FOIE01000007.1"/>
</dbReference>
<feature type="region of interest" description="Disordered" evidence="5">
    <location>
        <begin position="1"/>
        <end position="24"/>
    </location>
</feature>
<accession>A0A1I0GMS2</accession>
<keyword evidence="4" id="KW-0862">Zinc</keyword>
<dbReference type="EMBL" id="FOIE01000007">
    <property type="protein sequence ID" value="SET71423.1"/>
    <property type="molecule type" value="Genomic_DNA"/>
</dbReference>
<organism evidence="8 9">
    <name type="scientific">Geodermatophilus poikilotrophus</name>
    <dbReference type="NCBI Taxonomy" id="1333667"/>
    <lineage>
        <taxon>Bacteria</taxon>
        <taxon>Bacillati</taxon>
        <taxon>Actinomycetota</taxon>
        <taxon>Actinomycetes</taxon>
        <taxon>Geodermatophilales</taxon>
        <taxon>Geodermatophilaceae</taxon>
        <taxon>Geodermatophilus</taxon>
    </lineage>
</organism>
<proteinExistence type="predicted"/>
<keyword evidence="2" id="KW-0479">Metal-binding</keyword>
<dbReference type="InterPro" id="IPR024079">
    <property type="entry name" value="MetalloPept_cat_dom_sf"/>
</dbReference>
<evidence type="ECO:0000256" key="4">
    <source>
        <dbReference type="ARBA" id="ARBA00022833"/>
    </source>
</evidence>
<keyword evidence="1" id="KW-0645">Protease</keyword>
<feature type="region of interest" description="Disordered" evidence="5">
    <location>
        <begin position="93"/>
        <end position="132"/>
    </location>
</feature>
<dbReference type="GO" id="GO:0008270">
    <property type="term" value="F:zinc ion binding"/>
    <property type="evidence" value="ECO:0007669"/>
    <property type="project" value="InterPro"/>
</dbReference>
<gene>
    <name evidence="8" type="ORF">SAMN04488546_3352</name>
</gene>
<evidence type="ECO:0000256" key="6">
    <source>
        <dbReference type="SAM" id="Phobius"/>
    </source>
</evidence>
<keyword evidence="6" id="KW-0812">Transmembrane</keyword>
<evidence type="ECO:0000256" key="3">
    <source>
        <dbReference type="ARBA" id="ARBA00022801"/>
    </source>
</evidence>
<dbReference type="OrthoDB" id="4297752at2"/>
<sequence length="326" mass="33718">MPEQRPGPDPGSRLPTSPSGRTPQWVVDEALGLPVQPVPWRAPGPPARRRRGSGLLGLLAVLLVVGGSLGAAVLTGAVPWPWDRAAPAGLAPDRSVPLAAPTDRPSPGVEASRSPRGNPAPAPGAGGPHAFSLVQADGATPVAYDPCRVVHYAIRPDGAPPGGEELVHAAVARIAQVTGLVFVHDGPTDEVPAAEREVFQPDRYGDRWAPVLVAWETEAENPDLAGDTVGRAGSLAVSLGEGTRVYVTGTVSLDADQFPEILAQRDGEATASGIVLHELAHLVGLDHVDDESQLLYPQTVPGVTDFADGDLTGLARLGRGACVPEL</sequence>
<keyword evidence="6" id="KW-0472">Membrane</keyword>
<protein>
    <submittedName>
        <fullName evidence="8">Matrixin</fullName>
    </submittedName>
</protein>